<proteinExistence type="inferred from homology"/>
<name>A0AAD5YDD4_9APHY</name>
<gene>
    <name evidence="4" type="ORF">NLI96_g6003</name>
</gene>
<dbReference type="Pfam" id="PF00887">
    <property type="entry name" value="ACBP"/>
    <property type="match status" value="1"/>
</dbReference>
<reference evidence="4" key="1">
    <citation type="submission" date="2022-07" db="EMBL/GenBank/DDBJ databases">
        <title>Genome Sequence of Physisporinus lineatus.</title>
        <authorList>
            <person name="Buettner E."/>
        </authorList>
    </citation>
    <scope>NUCLEOTIDE SEQUENCE</scope>
    <source>
        <strain evidence="4">VT162</strain>
    </source>
</reference>
<dbReference type="PANTHER" id="PTHR23310:SF62">
    <property type="entry name" value="ACYL-COA BINDING PROTEIN 1, ISOFORM A"/>
    <property type="match status" value="1"/>
</dbReference>
<evidence type="ECO:0000313" key="4">
    <source>
        <dbReference type="EMBL" id="KAJ3483894.1"/>
    </source>
</evidence>
<dbReference type="InterPro" id="IPR014352">
    <property type="entry name" value="FERM/acyl-CoA-bd_prot_sf"/>
</dbReference>
<sequence>MSKSQFEKAVAIVQGLPKDGPIQPSQDEQLFFYKYYKQATIGDVNVSRPGLLDFTGKANEEAYKQYVDKLIEILNKAGTDEAKAQIAEIEAA</sequence>
<dbReference type="AlphaFoldDB" id="A0AAD5YDD4"/>
<dbReference type="GO" id="GO:0006631">
    <property type="term" value="P:fatty acid metabolic process"/>
    <property type="evidence" value="ECO:0007669"/>
    <property type="project" value="TreeGrafter"/>
</dbReference>
<accession>A0AAD5YDD4</accession>
<dbReference type="GO" id="GO:0000062">
    <property type="term" value="F:fatty-acyl-CoA binding"/>
    <property type="evidence" value="ECO:0007669"/>
    <property type="project" value="InterPro"/>
</dbReference>
<comment type="caution">
    <text evidence="4">The sequence shown here is derived from an EMBL/GenBank/DDBJ whole genome shotgun (WGS) entry which is preliminary data.</text>
</comment>
<evidence type="ECO:0000256" key="1">
    <source>
        <dbReference type="ARBA" id="ARBA00005567"/>
    </source>
</evidence>
<protein>
    <recommendedName>
        <fullName evidence="3">ACB domain-containing protein</fullName>
    </recommendedName>
</protein>
<dbReference type="SUPFAM" id="SSF47027">
    <property type="entry name" value="Acyl-CoA binding protein"/>
    <property type="match status" value="1"/>
</dbReference>
<evidence type="ECO:0000259" key="3">
    <source>
        <dbReference type="PROSITE" id="PS51228"/>
    </source>
</evidence>
<evidence type="ECO:0000256" key="2">
    <source>
        <dbReference type="ARBA" id="ARBA00023121"/>
    </source>
</evidence>
<organism evidence="4 5">
    <name type="scientific">Meripilus lineatus</name>
    <dbReference type="NCBI Taxonomy" id="2056292"/>
    <lineage>
        <taxon>Eukaryota</taxon>
        <taxon>Fungi</taxon>
        <taxon>Dikarya</taxon>
        <taxon>Basidiomycota</taxon>
        <taxon>Agaricomycotina</taxon>
        <taxon>Agaricomycetes</taxon>
        <taxon>Polyporales</taxon>
        <taxon>Meripilaceae</taxon>
        <taxon>Meripilus</taxon>
    </lineage>
</organism>
<dbReference type="PROSITE" id="PS51228">
    <property type="entry name" value="ACB_2"/>
    <property type="match status" value="1"/>
</dbReference>
<keyword evidence="5" id="KW-1185">Reference proteome</keyword>
<dbReference type="InterPro" id="IPR035984">
    <property type="entry name" value="Acyl-CoA-binding_sf"/>
</dbReference>
<dbReference type="EMBL" id="JANAWD010000210">
    <property type="protein sequence ID" value="KAJ3483894.1"/>
    <property type="molecule type" value="Genomic_DNA"/>
</dbReference>
<feature type="domain" description="ACB" evidence="3">
    <location>
        <begin position="2"/>
        <end position="79"/>
    </location>
</feature>
<dbReference type="Gene3D" id="1.20.80.10">
    <property type="match status" value="1"/>
</dbReference>
<comment type="similarity">
    <text evidence="1">Belongs to the ACBP family.</text>
</comment>
<evidence type="ECO:0000313" key="5">
    <source>
        <dbReference type="Proteomes" id="UP001212997"/>
    </source>
</evidence>
<dbReference type="PRINTS" id="PR00689">
    <property type="entry name" value="ACOABINDINGP"/>
</dbReference>
<dbReference type="PANTHER" id="PTHR23310">
    <property type="entry name" value="ACYL-COA-BINDING PROTEIN, ACBP"/>
    <property type="match status" value="1"/>
</dbReference>
<dbReference type="Proteomes" id="UP001212997">
    <property type="component" value="Unassembled WGS sequence"/>
</dbReference>
<keyword evidence="2" id="KW-0446">Lipid-binding</keyword>
<dbReference type="InterPro" id="IPR000582">
    <property type="entry name" value="Acyl-CoA-binding_protein"/>
</dbReference>